<sequence length="111" mass="12750">MTEKVLEFPNKTFEVFPTTREDAQTQLEIVRQDYCDQVSEDIMEAIYAVLHSYGFSIKSQESHIKDVVFLEEAVKAVLYRYKKIPHSLHDIIDTTVTITPEAAEALEKAVD</sequence>
<protein>
    <submittedName>
        <fullName evidence="1">Uncharacterized protein</fullName>
    </submittedName>
</protein>
<accession>A0A6J7X296</accession>
<dbReference type="EMBL" id="LR798287">
    <property type="protein sequence ID" value="CAB5221413.1"/>
    <property type="molecule type" value="Genomic_DNA"/>
</dbReference>
<proteinExistence type="predicted"/>
<evidence type="ECO:0000313" key="1">
    <source>
        <dbReference type="EMBL" id="CAB5221413.1"/>
    </source>
</evidence>
<organism evidence="1">
    <name type="scientific">uncultured Caudovirales phage</name>
    <dbReference type="NCBI Taxonomy" id="2100421"/>
    <lineage>
        <taxon>Viruses</taxon>
        <taxon>Duplodnaviria</taxon>
        <taxon>Heunggongvirae</taxon>
        <taxon>Uroviricota</taxon>
        <taxon>Caudoviricetes</taxon>
        <taxon>Peduoviridae</taxon>
        <taxon>Maltschvirus</taxon>
        <taxon>Maltschvirus maltsch</taxon>
    </lineage>
</organism>
<reference evidence="1" key="1">
    <citation type="submission" date="2020-05" db="EMBL/GenBank/DDBJ databases">
        <authorList>
            <person name="Chiriac C."/>
            <person name="Salcher M."/>
            <person name="Ghai R."/>
            <person name="Kavagutti S V."/>
        </authorList>
    </citation>
    <scope>NUCLEOTIDE SEQUENCE</scope>
</reference>
<gene>
    <name evidence="1" type="ORF">UFOVP245_149</name>
</gene>
<name>A0A6J7X296_9CAUD</name>